<dbReference type="InterPro" id="IPR011010">
    <property type="entry name" value="DNA_brk_join_enz"/>
</dbReference>
<reference evidence="3 4" key="1">
    <citation type="submission" date="2017-02" db="EMBL/GenBank/DDBJ databases">
        <authorList>
            <person name="Peterson S.W."/>
        </authorList>
    </citation>
    <scope>NUCLEOTIDE SEQUENCE [LARGE SCALE GENOMIC DNA]</scope>
    <source>
        <strain evidence="3 4">ATCC 51222</strain>
    </source>
</reference>
<evidence type="ECO:0000313" key="4">
    <source>
        <dbReference type="Proteomes" id="UP000190657"/>
    </source>
</evidence>
<dbReference type="GO" id="GO:0015074">
    <property type="term" value="P:DNA integration"/>
    <property type="evidence" value="ECO:0007669"/>
    <property type="project" value="InterPro"/>
</dbReference>
<dbReference type="OrthoDB" id="111144at2"/>
<dbReference type="AlphaFoldDB" id="A0A1T4JT48"/>
<gene>
    <name evidence="3" type="ORF">SAMN02745114_00065</name>
</gene>
<keyword evidence="1" id="KW-0233">DNA recombination</keyword>
<keyword evidence="4" id="KW-1185">Reference proteome</keyword>
<dbReference type="InterPro" id="IPR013762">
    <property type="entry name" value="Integrase-like_cat_sf"/>
</dbReference>
<dbReference type="EMBL" id="FUWW01000001">
    <property type="protein sequence ID" value="SJZ33366.1"/>
    <property type="molecule type" value="Genomic_DNA"/>
</dbReference>
<dbReference type="STRING" id="290054.SAMN02745114_00065"/>
<accession>A0A1T4JT48</accession>
<dbReference type="SUPFAM" id="SSF56349">
    <property type="entry name" value="DNA breaking-rejoining enzymes"/>
    <property type="match status" value="1"/>
</dbReference>
<feature type="domain" description="Tyr recombinase" evidence="2">
    <location>
        <begin position="1"/>
        <end position="49"/>
    </location>
</feature>
<proteinExistence type="predicted"/>
<sequence length="66" mass="7810">MLRHTYATRCIEAKINAPVLKAFLGHTDVSTTINTYVDIFNKFQNEEVQKYEDYMKDVFNIESYLK</sequence>
<evidence type="ECO:0000259" key="2">
    <source>
        <dbReference type="PROSITE" id="PS51898"/>
    </source>
</evidence>
<dbReference type="Gene3D" id="1.10.443.10">
    <property type="entry name" value="Intergrase catalytic core"/>
    <property type="match status" value="1"/>
</dbReference>
<dbReference type="GO" id="GO:0006310">
    <property type="term" value="P:DNA recombination"/>
    <property type="evidence" value="ECO:0007669"/>
    <property type="project" value="UniProtKB-KW"/>
</dbReference>
<dbReference type="RefSeq" id="WP_078767584.1">
    <property type="nucleotide sequence ID" value="NZ_FUWW01000001.1"/>
</dbReference>
<evidence type="ECO:0000256" key="1">
    <source>
        <dbReference type="ARBA" id="ARBA00023172"/>
    </source>
</evidence>
<dbReference type="Pfam" id="PF00589">
    <property type="entry name" value="Phage_integrase"/>
    <property type="match status" value="1"/>
</dbReference>
<evidence type="ECO:0000313" key="3">
    <source>
        <dbReference type="EMBL" id="SJZ33366.1"/>
    </source>
</evidence>
<organism evidence="3 4">
    <name type="scientific">Eubacterium coprostanoligenes</name>
    <dbReference type="NCBI Taxonomy" id="290054"/>
    <lineage>
        <taxon>Bacteria</taxon>
        <taxon>Bacillati</taxon>
        <taxon>Bacillota</taxon>
        <taxon>Clostridia</taxon>
        <taxon>Eubacteriales</taxon>
        <taxon>Eubacteriaceae</taxon>
        <taxon>Eubacterium</taxon>
    </lineage>
</organism>
<protein>
    <submittedName>
        <fullName evidence="3">Phage integrase family protein</fullName>
    </submittedName>
</protein>
<dbReference type="Proteomes" id="UP000190657">
    <property type="component" value="Unassembled WGS sequence"/>
</dbReference>
<name>A0A1T4JT48_9FIRM</name>
<dbReference type="PROSITE" id="PS51898">
    <property type="entry name" value="TYR_RECOMBINASE"/>
    <property type="match status" value="1"/>
</dbReference>
<dbReference type="GO" id="GO:0003677">
    <property type="term" value="F:DNA binding"/>
    <property type="evidence" value="ECO:0007669"/>
    <property type="project" value="InterPro"/>
</dbReference>
<dbReference type="InterPro" id="IPR002104">
    <property type="entry name" value="Integrase_catalytic"/>
</dbReference>